<accession>A0ABN4WI82</accession>
<keyword evidence="3" id="KW-0479">Metal-binding</keyword>
<evidence type="ECO:0000256" key="5">
    <source>
        <dbReference type="ARBA" id="ARBA00023004"/>
    </source>
</evidence>
<evidence type="ECO:0000256" key="4">
    <source>
        <dbReference type="ARBA" id="ARBA00023002"/>
    </source>
</evidence>
<dbReference type="RefSeq" id="WP_079259951.1">
    <property type="nucleotide sequence ID" value="NZ_CP019458.1"/>
</dbReference>
<protein>
    <submittedName>
        <fullName evidence="9">Nitrite reductase</fullName>
    </submittedName>
</protein>
<keyword evidence="4" id="KW-0560">Oxidoreductase</keyword>
<dbReference type="PANTHER" id="PTHR32439:SF9">
    <property type="entry name" value="BLR3264 PROTEIN"/>
    <property type="match status" value="1"/>
</dbReference>
<feature type="region of interest" description="Disordered" evidence="7">
    <location>
        <begin position="198"/>
        <end position="242"/>
    </location>
</feature>
<proteinExistence type="predicted"/>
<evidence type="ECO:0000256" key="3">
    <source>
        <dbReference type="ARBA" id="ARBA00022723"/>
    </source>
</evidence>
<keyword evidence="6" id="KW-0411">Iron-sulfur</keyword>
<sequence length="601" mass="59483">MLAAMPLPPTTTPPGDETPVRGRDDACPGALRLHPADDGSLARIRVPGGLLTARQAEALGRVSEELGDGRLDITSRGNAQVRGLAAGCGAELAARLRTAGLLPSDRHDRVRNIVASPLSGLDGRGHADVVAWVRELDAALCDDTPAGPAGRGELSALSGLSGRFLFALDDGRGDVAALGADVTLIATADGGAVLRCGGPLPGPGVSPPSGATHPDTAARRARRTDGSDPLGRGAEANTGGAGAASLATNGLVAGGGGLRVRGEDAPRAAALAAVEFLTRVRESGTRAWRVRELPAEHAVTTGGLAARLAGAGIEAVPVEHTPAPASTAPPAPGPVPGPNGRHALSIALPLGRVSAAQWRLLTTLASRGGADELRMTPWRGVVLPGFAPDDAPGALSELAGAGLVTTPDSPWLGVGACTGRPGCAKSLADVRADAARMVADVTRGRAAGTGRVVAGAADTPDTAGASANTVGAVARTAGAAARTAGAVVDPAGAVMDPARRDADSGHVDIGHVVVGGSPPWPVSGTTSGGGRAGPEPLPVYVSGCERRCGHPGGHWVDALAIGDTGYRVTVRGAGGDTPETDSVDVTAEQLAGAVAAARGTT</sequence>
<evidence type="ECO:0000256" key="7">
    <source>
        <dbReference type="SAM" id="MobiDB-lite"/>
    </source>
</evidence>
<gene>
    <name evidence="9" type="ORF">BV401_39135</name>
</gene>
<evidence type="ECO:0000256" key="2">
    <source>
        <dbReference type="ARBA" id="ARBA00022617"/>
    </source>
</evidence>
<feature type="domain" description="Nitrite/Sulfite reductase ferredoxin-like" evidence="8">
    <location>
        <begin position="339"/>
        <end position="399"/>
    </location>
</feature>
<feature type="domain" description="Nitrite/Sulfite reductase ferredoxin-like" evidence="8">
    <location>
        <begin position="41"/>
        <end position="95"/>
    </location>
</feature>
<dbReference type="Pfam" id="PF03460">
    <property type="entry name" value="NIR_SIR_ferr"/>
    <property type="match status" value="2"/>
</dbReference>
<dbReference type="SUPFAM" id="SSF55124">
    <property type="entry name" value="Nitrite/Sulfite reductase N-terminal domain-like"/>
    <property type="match status" value="2"/>
</dbReference>
<keyword evidence="1" id="KW-0004">4Fe-4S</keyword>
<dbReference type="Gene3D" id="3.90.480.20">
    <property type="match status" value="1"/>
</dbReference>
<dbReference type="PANTHER" id="PTHR32439">
    <property type="entry name" value="FERREDOXIN--NITRITE REDUCTASE, CHLOROPLASTIC"/>
    <property type="match status" value="1"/>
</dbReference>
<evidence type="ECO:0000256" key="1">
    <source>
        <dbReference type="ARBA" id="ARBA00022485"/>
    </source>
</evidence>
<feature type="region of interest" description="Disordered" evidence="7">
    <location>
        <begin position="512"/>
        <end position="534"/>
    </location>
</feature>
<dbReference type="InterPro" id="IPR051329">
    <property type="entry name" value="NIR_SIR_4Fe-4S"/>
</dbReference>
<keyword evidence="10" id="KW-1185">Reference proteome</keyword>
<keyword evidence="5" id="KW-0408">Iron</keyword>
<dbReference type="InterPro" id="IPR036136">
    <property type="entry name" value="Nit/Sulf_reduc_fer-like_dom_sf"/>
</dbReference>
<evidence type="ECO:0000256" key="6">
    <source>
        <dbReference type="ARBA" id="ARBA00023014"/>
    </source>
</evidence>
<keyword evidence="2" id="KW-0349">Heme</keyword>
<evidence type="ECO:0000259" key="8">
    <source>
        <dbReference type="Pfam" id="PF03460"/>
    </source>
</evidence>
<dbReference type="InterPro" id="IPR005117">
    <property type="entry name" value="NiRdtase/SiRdtase_haem-b_fer"/>
</dbReference>
<reference evidence="9 10" key="1">
    <citation type="journal article" date="2017" name="J. Biotechnol.">
        <title>The complete genome sequence of Streptomyces autolyticus CGMCC 0516, the producer of geldanamycin, autolytimycin, reblastatin and elaiophylin.</title>
        <authorList>
            <person name="Yin M."/>
            <person name="Jiang M."/>
            <person name="Ren Z."/>
            <person name="Dong Y."/>
            <person name="Lu T."/>
        </authorList>
    </citation>
    <scope>NUCLEOTIDE SEQUENCE [LARGE SCALE GENOMIC DNA]</scope>
    <source>
        <strain evidence="9 10">CGMCC0516</strain>
    </source>
</reference>
<feature type="region of interest" description="Disordered" evidence="7">
    <location>
        <begin position="1"/>
        <end position="27"/>
    </location>
</feature>
<evidence type="ECO:0000313" key="9">
    <source>
        <dbReference type="EMBL" id="AQA15532.1"/>
    </source>
</evidence>
<dbReference type="EMBL" id="CP019458">
    <property type="protein sequence ID" value="AQA15532.1"/>
    <property type="molecule type" value="Genomic_DNA"/>
</dbReference>
<dbReference type="InterPro" id="IPR045854">
    <property type="entry name" value="NO2/SO3_Rdtase_4Fe4S_sf"/>
</dbReference>
<dbReference type="SUPFAM" id="SSF56014">
    <property type="entry name" value="Nitrite and sulphite reductase 4Fe-4S domain-like"/>
    <property type="match status" value="2"/>
</dbReference>
<evidence type="ECO:0000313" key="10">
    <source>
        <dbReference type="Proteomes" id="UP000187851"/>
    </source>
</evidence>
<dbReference type="Gene3D" id="3.90.480.10">
    <property type="entry name" value="Sulfite Reductase Hemoprotein,Domain 2"/>
    <property type="match status" value="1"/>
</dbReference>
<dbReference type="Proteomes" id="UP000187851">
    <property type="component" value="Chromosome"/>
</dbReference>
<feature type="compositionally biased region" description="Low complexity" evidence="7">
    <location>
        <begin position="512"/>
        <end position="525"/>
    </location>
</feature>
<organism evidence="9 10">
    <name type="scientific">Streptomyces autolyticus</name>
    <dbReference type="NCBI Taxonomy" id="75293"/>
    <lineage>
        <taxon>Bacteria</taxon>
        <taxon>Bacillati</taxon>
        <taxon>Actinomycetota</taxon>
        <taxon>Actinomycetes</taxon>
        <taxon>Kitasatosporales</taxon>
        <taxon>Streptomycetaceae</taxon>
        <taxon>Streptomyces</taxon>
    </lineage>
</organism>
<feature type="compositionally biased region" description="Pro residues" evidence="7">
    <location>
        <begin position="1"/>
        <end position="12"/>
    </location>
</feature>
<name>A0ABN4WI82_9ACTN</name>